<keyword evidence="1" id="KW-1133">Transmembrane helix</keyword>
<dbReference type="RefSeq" id="WP_175191210.1">
    <property type="nucleotide sequence ID" value="NZ_CADIJO010000002.1"/>
</dbReference>
<feature type="transmembrane region" description="Helical" evidence="1">
    <location>
        <begin position="18"/>
        <end position="37"/>
    </location>
</feature>
<feature type="transmembrane region" description="Helical" evidence="1">
    <location>
        <begin position="43"/>
        <end position="64"/>
    </location>
</feature>
<feature type="transmembrane region" description="Helical" evidence="1">
    <location>
        <begin position="96"/>
        <end position="117"/>
    </location>
</feature>
<evidence type="ECO:0000256" key="1">
    <source>
        <dbReference type="SAM" id="Phobius"/>
    </source>
</evidence>
<keyword evidence="1" id="KW-0472">Membrane</keyword>
<reference evidence="2 3" key="1">
    <citation type="submission" date="2020-04" db="EMBL/GenBank/DDBJ databases">
        <authorList>
            <person name="De Canck E."/>
        </authorList>
    </citation>
    <scope>NUCLEOTIDE SEQUENCE [LARGE SCALE GENOMIC DNA]</scope>
    <source>
        <strain evidence="2 3">LMG 3458</strain>
    </source>
</reference>
<keyword evidence="1" id="KW-0812">Transmembrane</keyword>
<evidence type="ECO:0000313" key="2">
    <source>
        <dbReference type="EMBL" id="CAB3666505.1"/>
    </source>
</evidence>
<proteinExistence type="predicted"/>
<dbReference type="EMBL" id="CADIJO010000002">
    <property type="protein sequence ID" value="CAB3666505.1"/>
    <property type="molecule type" value="Genomic_DNA"/>
</dbReference>
<organism evidence="2 3">
    <name type="scientific">Achromobacter deleyi</name>
    <dbReference type="NCBI Taxonomy" id="1353891"/>
    <lineage>
        <taxon>Bacteria</taxon>
        <taxon>Pseudomonadati</taxon>
        <taxon>Pseudomonadota</taxon>
        <taxon>Betaproteobacteria</taxon>
        <taxon>Burkholderiales</taxon>
        <taxon>Alcaligenaceae</taxon>
        <taxon>Achromobacter</taxon>
    </lineage>
</organism>
<name>A0A6S6ZB98_9BURK</name>
<gene>
    <name evidence="2" type="ORF">LMG3458_00868</name>
</gene>
<accession>A0A6S6ZB98</accession>
<protein>
    <submittedName>
        <fullName evidence="2">Uncharacterized protein</fullName>
    </submittedName>
</protein>
<sequence>MTDPGATTSRPAGLPLRWVRALVLGVILAAIACTRTLDAQVLPAWYLGAGDVIFVVVCMLAAALGRGPGFRDIWSRGFVSAFLLYSPALLQGGRTAVPWMPTLLAVLLLAWPLLWLFEALWWRRGARTA</sequence>
<dbReference type="AlphaFoldDB" id="A0A6S6ZB98"/>
<dbReference type="Proteomes" id="UP000494111">
    <property type="component" value="Unassembled WGS sequence"/>
</dbReference>
<evidence type="ECO:0000313" key="3">
    <source>
        <dbReference type="Proteomes" id="UP000494111"/>
    </source>
</evidence>